<evidence type="ECO:0000256" key="1">
    <source>
        <dbReference type="SAM" id="MobiDB-lite"/>
    </source>
</evidence>
<feature type="transmembrane region" description="Helical" evidence="2">
    <location>
        <begin position="494"/>
        <end position="517"/>
    </location>
</feature>
<feature type="transmembrane region" description="Helical" evidence="2">
    <location>
        <begin position="169"/>
        <end position="190"/>
    </location>
</feature>
<dbReference type="InterPro" id="IPR039966">
    <property type="entry name" value="C553.12c"/>
</dbReference>
<dbReference type="Proteomes" id="UP000886653">
    <property type="component" value="Unassembled WGS sequence"/>
</dbReference>
<feature type="transmembrane region" description="Helical" evidence="2">
    <location>
        <begin position="210"/>
        <end position="232"/>
    </location>
</feature>
<dbReference type="OrthoDB" id="5541877at2759"/>
<feature type="transmembrane region" description="Helical" evidence="2">
    <location>
        <begin position="344"/>
        <end position="365"/>
    </location>
</feature>
<feature type="transmembrane region" description="Helical" evidence="2">
    <location>
        <begin position="307"/>
        <end position="332"/>
    </location>
</feature>
<dbReference type="EMBL" id="MU167313">
    <property type="protein sequence ID" value="KAG0143668.1"/>
    <property type="molecule type" value="Genomic_DNA"/>
</dbReference>
<proteinExistence type="predicted"/>
<gene>
    <name evidence="3" type="ORF">CROQUDRAFT_80848</name>
</gene>
<name>A0A9P6NCZ7_9BASI</name>
<feature type="transmembrane region" description="Helical" evidence="2">
    <location>
        <begin position="401"/>
        <end position="419"/>
    </location>
</feature>
<dbReference type="PANTHER" id="PTHR40467">
    <property type="match status" value="1"/>
</dbReference>
<sequence length="587" mass="69055">MFQSFQQGQDRIGSEHEESHIRPGRFRAYVQQLPNQHQSSHQSSRLRPTRSVVWAPVAGPSSPASPLTHHPASRLRKPSLTSIANSQTTNATESLLRPGKERVLYWLDTWLRRSFVLVLLPCALVWIWCIIPFPVSDPYSTWPRWNWPLPHLSNSNTNNPNNPSLPPDYNFYFFVLFYFGFYLFIGLMFITKLFDLYRLNWWPKKLGATFTYLLTWTIIIGLGVGLRQLNFINGYQSRKGKEWNYDWERKTVWVILEFFGMMMPIFACFLKLKGDRRGSYRRSMTETQKTFLEHVLGRRIPYSYIRFLWFLTCLFIAIVSLIIGQGFASIYLSTLPHTSLDGLYYVWSWTITLQILNGITCWILESKIRSKALLFVFKYYFILTYFIFYRNLFARLKDPSQYLTVQILSSSWILIYYPISMSKFFFRFYTFLFNYGKTYPEHLETVAHALYIRNLAENVTMLSFLGWLTILHFGPNSNVYPFFKFENPDKNDPYTYRLTITASLCIWTIELVSSFLARALCWIIHKVHITNVGLSEFRNHPELVPACIITSVHVLSDMLLVSRYFIIFQIPTDLLYATPLDNSSYSN</sequence>
<comment type="caution">
    <text evidence="3">The sequence shown here is derived from an EMBL/GenBank/DDBJ whole genome shotgun (WGS) entry which is preliminary data.</text>
</comment>
<feature type="transmembrane region" description="Helical" evidence="2">
    <location>
        <begin position="252"/>
        <end position="272"/>
    </location>
</feature>
<evidence type="ECO:0000256" key="2">
    <source>
        <dbReference type="SAM" id="Phobius"/>
    </source>
</evidence>
<accession>A0A9P6NCZ7</accession>
<evidence type="ECO:0000313" key="3">
    <source>
        <dbReference type="EMBL" id="KAG0143668.1"/>
    </source>
</evidence>
<keyword evidence="4" id="KW-1185">Reference proteome</keyword>
<organism evidence="3 4">
    <name type="scientific">Cronartium quercuum f. sp. fusiforme G11</name>
    <dbReference type="NCBI Taxonomy" id="708437"/>
    <lineage>
        <taxon>Eukaryota</taxon>
        <taxon>Fungi</taxon>
        <taxon>Dikarya</taxon>
        <taxon>Basidiomycota</taxon>
        <taxon>Pucciniomycotina</taxon>
        <taxon>Pucciniomycetes</taxon>
        <taxon>Pucciniales</taxon>
        <taxon>Coleosporiaceae</taxon>
        <taxon>Cronartium</taxon>
    </lineage>
</organism>
<keyword evidence="2" id="KW-0812">Transmembrane</keyword>
<dbReference type="AlphaFoldDB" id="A0A9P6NCZ7"/>
<feature type="region of interest" description="Disordered" evidence="1">
    <location>
        <begin position="1"/>
        <end position="20"/>
    </location>
</feature>
<dbReference type="PANTHER" id="PTHR40467:SF1">
    <property type="match status" value="1"/>
</dbReference>
<keyword evidence="2" id="KW-1133">Transmembrane helix</keyword>
<feature type="transmembrane region" description="Helical" evidence="2">
    <location>
        <begin position="115"/>
        <end position="135"/>
    </location>
</feature>
<reference evidence="3" key="1">
    <citation type="submission" date="2013-11" db="EMBL/GenBank/DDBJ databases">
        <title>Genome sequence of the fusiform rust pathogen reveals effectors for host alternation and coevolution with pine.</title>
        <authorList>
            <consortium name="DOE Joint Genome Institute"/>
            <person name="Smith K."/>
            <person name="Pendleton A."/>
            <person name="Kubisiak T."/>
            <person name="Anderson C."/>
            <person name="Salamov A."/>
            <person name="Aerts A."/>
            <person name="Riley R."/>
            <person name="Clum A."/>
            <person name="Lindquist E."/>
            <person name="Ence D."/>
            <person name="Campbell M."/>
            <person name="Kronenberg Z."/>
            <person name="Feau N."/>
            <person name="Dhillon B."/>
            <person name="Hamelin R."/>
            <person name="Burleigh J."/>
            <person name="Smith J."/>
            <person name="Yandell M."/>
            <person name="Nelson C."/>
            <person name="Grigoriev I."/>
            <person name="Davis J."/>
        </authorList>
    </citation>
    <scope>NUCLEOTIDE SEQUENCE</scope>
    <source>
        <strain evidence="3">G11</strain>
    </source>
</reference>
<evidence type="ECO:0000313" key="4">
    <source>
        <dbReference type="Proteomes" id="UP000886653"/>
    </source>
</evidence>
<feature type="transmembrane region" description="Helical" evidence="2">
    <location>
        <begin position="372"/>
        <end position="389"/>
    </location>
</feature>
<keyword evidence="2" id="KW-0472">Membrane</keyword>
<feature type="transmembrane region" description="Helical" evidence="2">
    <location>
        <begin position="455"/>
        <end position="474"/>
    </location>
</feature>
<protein>
    <submittedName>
        <fullName evidence="3">Uncharacterized protein</fullName>
    </submittedName>
</protein>